<dbReference type="Proteomes" id="UP000050349">
    <property type="component" value="Unassembled WGS sequence"/>
</dbReference>
<dbReference type="SUPFAM" id="SSF55957">
    <property type="entry name" value="Phosphoglucomutase, C-terminal domain"/>
    <property type="match status" value="1"/>
</dbReference>
<keyword evidence="1" id="KW-0413">Isomerase</keyword>
<dbReference type="EC" id="5.4.2.8" evidence="1"/>
<gene>
    <name evidence="1" type="ORF">AN403_672</name>
</gene>
<dbReference type="InterPro" id="IPR036900">
    <property type="entry name" value="A-D-PHexomutase_C_sf"/>
</dbReference>
<protein>
    <submittedName>
        <fullName evidence="1">Phosphomannomutase domain protein</fullName>
        <ecNumber evidence="1">5.4.2.8</ecNumber>
    </submittedName>
</protein>
<evidence type="ECO:0000313" key="2">
    <source>
        <dbReference type="Proteomes" id="UP000050349"/>
    </source>
</evidence>
<name>A0A0N8NUX6_PSEFL</name>
<dbReference type="EMBL" id="LJXB01000092">
    <property type="protein sequence ID" value="KPU53025.1"/>
    <property type="molecule type" value="Genomic_DNA"/>
</dbReference>
<sequence>MNASRSPIDAVYNSMDPFAPGNMVLGQKFTEGNSGLMAWLRTYERAPSSTSTQPRLLVERIGLFPSSGDIRRMVGNPVAVLEHLRTLYASEALDMDDSDGLSLTFAEWRFKICPSESEILLKVESRGDVALMQKKTAELLDRIEDKNSSECW</sequence>
<accession>A0A0N8NUX6</accession>
<proteinExistence type="predicted"/>
<dbReference type="RefSeq" id="WP_057400231.1">
    <property type="nucleotide sequence ID" value="NZ_LJXB01000092.1"/>
</dbReference>
<dbReference type="GO" id="GO:0004615">
    <property type="term" value="F:phosphomannomutase activity"/>
    <property type="evidence" value="ECO:0007669"/>
    <property type="project" value="UniProtKB-EC"/>
</dbReference>
<organism evidence="1 2">
    <name type="scientific">Pseudomonas fluorescens</name>
    <dbReference type="NCBI Taxonomy" id="294"/>
    <lineage>
        <taxon>Bacteria</taxon>
        <taxon>Pseudomonadati</taxon>
        <taxon>Pseudomonadota</taxon>
        <taxon>Gammaproteobacteria</taxon>
        <taxon>Pseudomonadales</taxon>
        <taxon>Pseudomonadaceae</taxon>
        <taxon>Pseudomonas</taxon>
    </lineage>
</organism>
<reference evidence="1 2" key="1">
    <citation type="submission" date="2015-09" db="EMBL/GenBank/DDBJ databases">
        <authorList>
            <consortium name="Swine Surveillance"/>
        </authorList>
    </citation>
    <scope>NUCLEOTIDE SEQUENCE [LARGE SCALE GENOMIC DNA]</scope>
    <source>
        <strain evidence="1 2">S613</strain>
    </source>
</reference>
<comment type="caution">
    <text evidence="1">The sequence shown here is derived from an EMBL/GenBank/DDBJ whole genome shotgun (WGS) entry which is preliminary data.</text>
</comment>
<dbReference type="AlphaFoldDB" id="A0A0N8NUX6"/>
<dbReference type="Gene3D" id="3.30.310.50">
    <property type="entry name" value="Alpha-D-phosphohexomutase, C-terminal domain"/>
    <property type="match status" value="1"/>
</dbReference>
<dbReference type="PATRIC" id="fig|294.162.peg.5620"/>
<evidence type="ECO:0000313" key="1">
    <source>
        <dbReference type="EMBL" id="KPU53025.1"/>
    </source>
</evidence>